<keyword evidence="1" id="KW-0472">Membrane</keyword>
<dbReference type="STRING" id="385682.SAMN05444380_12330"/>
<feature type="transmembrane region" description="Helical" evidence="1">
    <location>
        <begin position="198"/>
        <end position="218"/>
    </location>
</feature>
<dbReference type="PANTHER" id="PTHR43592">
    <property type="entry name" value="CAAX AMINO TERMINAL PROTEASE"/>
    <property type="match status" value="1"/>
</dbReference>
<sequence length="307" mass="35651">MRMKAVWNHFGGFGKIVMTILLVISSFMVFSFLAVLVALPFVDNISLLKGSSIDGLMTTGMLRYLQIVQSMSLFIIPSLLAGSLFWGHFSRGLGLYKPQRIMLILSCLIIIFSQPLVNYLGLWNSTLKLPDFLGGLEKWMRQSEESAADLIFRFLDTDQFYLVLVNVFMITILPALGEEMLFRGVLQPIFKEWFRNEHLAVFLTAFIFSAIHLQFFSFLPRFFLGLILGYLMIWGKNLWYPIAGHFANNFLSLILFYYYRYTHPEINPLQPLPDQMTISWLFVAFASVGMFVFIWQFYSHNCKIRRN</sequence>
<dbReference type="PANTHER" id="PTHR43592:SF15">
    <property type="entry name" value="CAAX AMINO TERMINAL PROTEASE FAMILY PROTEIN"/>
    <property type="match status" value="1"/>
</dbReference>
<feature type="transmembrane region" description="Helical" evidence="1">
    <location>
        <begin position="238"/>
        <end position="259"/>
    </location>
</feature>
<keyword evidence="4" id="KW-1185">Reference proteome</keyword>
<organism evidence="3 4">
    <name type="scientific">Thermophagus xiamenensis</name>
    <dbReference type="NCBI Taxonomy" id="385682"/>
    <lineage>
        <taxon>Bacteria</taxon>
        <taxon>Pseudomonadati</taxon>
        <taxon>Bacteroidota</taxon>
        <taxon>Bacteroidia</taxon>
        <taxon>Marinilabiliales</taxon>
        <taxon>Marinilabiliaceae</taxon>
        <taxon>Thermophagus</taxon>
    </lineage>
</organism>
<reference evidence="3 4" key="1">
    <citation type="submission" date="2016-10" db="EMBL/GenBank/DDBJ databases">
        <authorList>
            <person name="de Groot N.N."/>
        </authorList>
    </citation>
    <scope>NUCLEOTIDE SEQUENCE [LARGE SCALE GENOMIC DNA]</scope>
    <source>
        <strain evidence="3 4">DSM 19012</strain>
    </source>
</reference>
<evidence type="ECO:0000313" key="4">
    <source>
        <dbReference type="Proteomes" id="UP000181976"/>
    </source>
</evidence>
<feature type="transmembrane region" description="Helical" evidence="1">
    <location>
        <begin position="280"/>
        <end position="298"/>
    </location>
</feature>
<dbReference type="GO" id="GO:0080120">
    <property type="term" value="P:CAAX-box protein maturation"/>
    <property type="evidence" value="ECO:0007669"/>
    <property type="project" value="UniProtKB-ARBA"/>
</dbReference>
<dbReference type="InterPro" id="IPR003675">
    <property type="entry name" value="Rce1/LyrA-like_dom"/>
</dbReference>
<keyword evidence="1" id="KW-0812">Transmembrane</keyword>
<name>A0A1I2ENF5_9BACT</name>
<dbReference type="Pfam" id="PF02517">
    <property type="entry name" value="Rce1-like"/>
    <property type="match status" value="1"/>
</dbReference>
<keyword evidence="1" id="KW-1133">Transmembrane helix</keyword>
<evidence type="ECO:0000256" key="1">
    <source>
        <dbReference type="SAM" id="Phobius"/>
    </source>
</evidence>
<evidence type="ECO:0000313" key="3">
    <source>
        <dbReference type="EMBL" id="SFE93881.1"/>
    </source>
</evidence>
<dbReference type="eggNOG" id="COG1266">
    <property type="taxonomic scope" value="Bacteria"/>
</dbReference>
<feature type="transmembrane region" description="Helical" evidence="1">
    <location>
        <begin position="20"/>
        <end position="42"/>
    </location>
</feature>
<dbReference type="GO" id="GO:0004175">
    <property type="term" value="F:endopeptidase activity"/>
    <property type="evidence" value="ECO:0007669"/>
    <property type="project" value="UniProtKB-ARBA"/>
</dbReference>
<dbReference type="EMBL" id="FONA01000023">
    <property type="protein sequence ID" value="SFE93881.1"/>
    <property type="molecule type" value="Genomic_DNA"/>
</dbReference>
<feature type="transmembrane region" description="Helical" evidence="1">
    <location>
        <begin position="101"/>
        <end position="122"/>
    </location>
</feature>
<dbReference type="InParanoid" id="A0A1I2ENF5"/>
<dbReference type="Proteomes" id="UP000181976">
    <property type="component" value="Unassembled WGS sequence"/>
</dbReference>
<proteinExistence type="predicted"/>
<feature type="transmembrane region" description="Helical" evidence="1">
    <location>
        <begin position="160"/>
        <end position="177"/>
    </location>
</feature>
<dbReference type="AlphaFoldDB" id="A0A1I2ENF5"/>
<feature type="domain" description="CAAX prenyl protease 2/Lysostaphin resistance protein A-like" evidence="2">
    <location>
        <begin position="163"/>
        <end position="251"/>
    </location>
</feature>
<accession>A0A1I2ENF5</accession>
<gene>
    <name evidence="3" type="ORF">SAMN05444380_12330</name>
</gene>
<evidence type="ECO:0000259" key="2">
    <source>
        <dbReference type="Pfam" id="PF02517"/>
    </source>
</evidence>
<protein>
    <recommendedName>
        <fullName evidence="2">CAAX prenyl protease 2/Lysostaphin resistance protein A-like domain-containing protein</fullName>
    </recommendedName>
</protein>
<feature type="transmembrane region" description="Helical" evidence="1">
    <location>
        <begin position="62"/>
        <end position="89"/>
    </location>
</feature>